<gene>
    <name evidence="8 10" type="primary">corA</name>
    <name evidence="10" type="ORF">GCM10009117_12670</name>
</gene>
<dbReference type="PANTHER" id="PTHR46494">
    <property type="entry name" value="CORA FAMILY METAL ION TRANSPORTER (EUROFUNG)"/>
    <property type="match status" value="1"/>
</dbReference>
<organism evidence="10 11">
    <name type="scientific">Gangjinia marincola</name>
    <dbReference type="NCBI Taxonomy" id="578463"/>
    <lineage>
        <taxon>Bacteria</taxon>
        <taxon>Pseudomonadati</taxon>
        <taxon>Bacteroidota</taxon>
        <taxon>Flavobacteriia</taxon>
        <taxon>Flavobacteriales</taxon>
        <taxon>Flavobacteriaceae</taxon>
        <taxon>Gangjinia</taxon>
    </lineage>
</organism>
<dbReference type="Proteomes" id="UP001500507">
    <property type="component" value="Unassembled WGS sequence"/>
</dbReference>
<evidence type="ECO:0000256" key="9">
    <source>
        <dbReference type="SAM" id="Coils"/>
    </source>
</evidence>
<evidence type="ECO:0000256" key="1">
    <source>
        <dbReference type="ARBA" id="ARBA00004651"/>
    </source>
</evidence>
<feature type="coiled-coil region" evidence="9">
    <location>
        <begin position="174"/>
        <end position="214"/>
    </location>
</feature>
<evidence type="ECO:0000256" key="4">
    <source>
        <dbReference type="ARBA" id="ARBA00022475"/>
    </source>
</evidence>
<dbReference type="PANTHER" id="PTHR46494:SF1">
    <property type="entry name" value="CORA FAMILY METAL ION TRANSPORTER (EUROFUNG)"/>
    <property type="match status" value="1"/>
</dbReference>
<dbReference type="InterPro" id="IPR002523">
    <property type="entry name" value="MgTranspt_CorA/ZnTranspt_ZntB"/>
</dbReference>
<dbReference type="Gene3D" id="3.30.460.20">
    <property type="entry name" value="CorA soluble domain-like"/>
    <property type="match status" value="1"/>
</dbReference>
<dbReference type="SUPFAM" id="SSF143865">
    <property type="entry name" value="CorA soluble domain-like"/>
    <property type="match status" value="1"/>
</dbReference>
<dbReference type="InterPro" id="IPR004488">
    <property type="entry name" value="Mg/Co-transport_prot_CorA"/>
</dbReference>
<feature type="transmembrane region" description="Helical" evidence="8">
    <location>
        <begin position="283"/>
        <end position="303"/>
    </location>
</feature>
<evidence type="ECO:0000256" key="8">
    <source>
        <dbReference type="RuleBase" id="RU362010"/>
    </source>
</evidence>
<dbReference type="InterPro" id="IPR045863">
    <property type="entry name" value="CorA_TM1_TM2"/>
</dbReference>
<dbReference type="SUPFAM" id="SSF144083">
    <property type="entry name" value="Magnesium transport protein CorA, transmembrane region"/>
    <property type="match status" value="1"/>
</dbReference>
<dbReference type="CDD" id="cd12828">
    <property type="entry name" value="TmCorA-like_1"/>
    <property type="match status" value="1"/>
</dbReference>
<dbReference type="Pfam" id="PF01544">
    <property type="entry name" value="CorA"/>
    <property type="match status" value="1"/>
</dbReference>
<keyword evidence="4 8" id="KW-1003">Cell membrane</keyword>
<comment type="function">
    <text evidence="8">Mediates influx of magnesium ions.</text>
</comment>
<name>A0ABP3XRR4_9FLAO</name>
<comment type="similarity">
    <text evidence="2 8">Belongs to the CorA metal ion transporter (MIT) (TC 1.A.35) family.</text>
</comment>
<keyword evidence="9" id="KW-0175">Coiled coil</keyword>
<reference evidence="11" key="1">
    <citation type="journal article" date="2019" name="Int. J. Syst. Evol. Microbiol.">
        <title>The Global Catalogue of Microorganisms (GCM) 10K type strain sequencing project: providing services to taxonomists for standard genome sequencing and annotation.</title>
        <authorList>
            <consortium name="The Broad Institute Genomics Platform"/>
            <consortium name="The Broad Institute Genome Sequencing Center for Infectious Disease"/>
            <person name="Wu L."/>
            <person name="Ma J."/>
        </authorList>
    </citation>
    <scope>NUCLEOTIDE SEQUENCE [LARGE SCALE GENOMIC DNA]</scope>
    <source>
        <strain evidence="11">JCM 16082</strain>
    </source>
</reference>
<keyword evidence="6 8" id="KW-1133">Transmembrane helix</keyword>
<feature type="transmembrane region" description="Helical" evidence="8">
    <location>
        <begin position="315"/>
        <end position="335"/>
    </location>
</feature>
<protein>
    <recommendedName>
        <fullName evidence="8">Magnesium transport protein CorA</fullName>
    </recommendedName>
</protein>
<accession>A0ABP3XRR4</accession>
<evidence type="ECO:0000313" key="10">
    <source>
        <dbReference type="EMBL" id="GAA0872120.1"/>
    </source>
</evidence>
<keyword evidence="8" id="KW-0406">Ion transport</keyword>
<keyword evidence="11" id="KW-1185">Reference proteome</keyword>
<evidence type="ECO:0000256" key="5">
    <source>
        <dbReference type="ARBA" id="ARBA00022692"/>
    </source>
</evidence>
<evidence type="ECO:0000256" key="6">
    <source>
        <dbReference type="ARBA" id="ARBA00022989"/>
    </source>
</evidence>
<keyword evidence="8" id="KW-0460">Magnesium</keyword>
<keyword evidence="3 8" id="KW-0813">Transport</keyword>
<comment type="subcellular location">
    <subcellularLocation>
        <location evidence="1">Cell membrane</location>
        <topology evidence="1">Multi-pass membrane protein</topology>
    </subcellularLocation>
    <subcellularLocation>
        <location evidence="8">Membrane</location>
        <topology evidence="8">Multi-pass membrane protein</topology>
    </subcellularLocation>
</comment>
<keyword evidence="5 8" id="KW-0812">Transmembrane</keyword>
<evidence type="ECO:0000256" key="3">
    <source>
        <dbReference type="ARBA" id="ARBA00022448"/>
    </source>
</evidence>
<proteinExistence type="inferred from homology"/>
<evidence type="ECO:0000256" key="2">
    <source>
        <dbReference type="ARBA" id="ARBA00009765"/>
    </source>
</evidence>
<evidence type="ECO:0000256" key="7">
    <source>
        <dbReference type="ARBA" id="ARBA00023136"/>
    </source>
</evidence>
<keyword evidence="7 8" id="KW-0472">Membrane</keyword>
<sequence length="341" mass="40269">MIPGTAVYVGNKEQHNLHIEVFDYDKERYEERILEHVDEAFSFEDEQTITWINLNGLNYVQDIERLGKHYDLHPLTIEDIANTSQRPKIEEFEDYTYLVLKMLYYNEQNELVIEHISFVLGSNYVISFQEADGDVFDEVRNRIRNLKGRVRNSGADYLQYVLMDAIVDHYFTLLEVMSDNIESLEDALFESSENEGLAQEIQELKREVLRVRRAVVPLREVISRISKSDSDLFTEKTNIFINDLYDHIIQVSESIDLYREMTWGLMDMYMTTISNKMNEVMKVLTIISTIFIPLSFFAGLYGMNFEHMPELDYRYGYFILLGIMGLAVIGMLYYFKRKKWL</sequence>
<dbReference type="NCBIfam" id="TIGR00383">
    <property type="entry name" value="corA"/>
    <property type="match status" value="1"/>
</dbReference>
<dbReference type="InterPro" id="IPR045861">
    <property type="entry name" value="CorA_cytoplasmic_dom"/>
</dbReference>
<dbReference type="EMBL" id="BAAAFG010000013">
    <property type="protein sequence ID" value="GAA0872120.1"/>
    <property type="molecule type" value="Genomic_DNA"/>
</dbReference>
<dbReference type="Gene3D" id="1.20.58.340">
    <property type="entry name" value="Magnesium transport protein CorA, transmembrane region"/>
    <property type="match status" value="2"/>
</dbReference>
<evidence type="ECO:0000313" key="11">
    <source>
        <dbReference type="Proteomes" id="UP001500507"/>
    </source>
</evidence>
<comment type="caution">
    <text evidence="10">The sequence shown here is derived from an EMBL/GenBank/DDBJ whole genome shotgun (WGS) entry which is preliminary data.</text>
</comment>